<sequence>MSKVQLYVERDILSEAIEKATTEDILEIPDASFVDQVEIGVEDHFETIELLVSVVHEATHESEVMVEAHGAEEIVEAHEVEEVTVVVDVT</sequence>
<comment type="caution">
    <text evidence="1">The sequence shown here is derived from an EMBL/GenBank/DDBJ whole genome shotgun (WGS) entry which is preliminary data.</text>
</comment>
<protein>
    <submittedName>
        <fullName evidence="1">Uncharacterized protein</fullName>
    </submittedName>
</protein>
<dbReference type="Proteomes" id="UP001279734">
    <property type="component" value="Unassembled WGS sequence"/>
</dbReference>
<keyword evidence="2" id="KW-1185">Reference proteome</keyword>
<accession>A0AAD3TG30</accession>
<dbReference type="EMBL" id="BSYO01000035">
    <property type="protein sequence ID" value="GMH28945.1"/>
    <property type="molecule type" value="Genomic_DNA"/>
</dbReference>
<name>A0AAD3TG30_NEPGR</name>
<evidence type="ECO:0000313" key="1">
    <source>
        <dbReference type="EMBL" id="GMH28945.1"/>
    </source>
</evidence>
<organism evidence="1 2">
    <name type="scientific">Nepenthes gracilis</name>
    <name type="common">Slender pitcher plant</name>
    <dbReference type="NCBI Taxonomy" id="150966"/>
    <lineage>
        <taxon>Eukaryota</taxon>
        <taxon>Viridiplantae</taxon>
        <taxon>Streptophyta</taxon>
        <taxon>Embryophyta</taxon>
        <taxon>Tracheophyta</taxon>
        <taxon>Spermatophyta</taxon>
        <taxon>Magnoliopsida</taxon>
        <taxon>eudicotyledons</taxon>
        <taxon>Gunneridae</taxon>
        <taxon>Pentapetalae</taxon>
        <taxon>Caryophyllales</taxon>
        <taxon>Nepenthaceae</taxon>
        <taxon>Nepenthes</taxon>
    </lineage>
</organism>
<gene>
    <name evidence="1" type="ORF">Nepgr_030788</name>
</gene>
<reference evidence="1" key="1">
    <citation type="submission" date="2023-05" db="EMBL/GenBank/DDBJ databases">
        <title>Nepenthes gracilis genome sequencing.</title>
        <authorList>
            <person name="Fukushima K."/>
        </authorList>
    </citation>
    <scope>NUCLEOTIDE SEQUENCE</scope>
    <source>
        <strain evidence="1">SING2019-196</strain>
    </source>
</reference>
<evidence type="ECO:0000313" key="2">
    <source>
        <dbReference type="Proteomes" id="UP001279734"/>
    </source>
</evidence>
<dbReference type="AlphaFoldDB" id="A0AAD3TG30"/>
<proteinExistence type="predicted"/>